<evidence type="ECO:0000256" key="1">
    <source>
        <dbReference type="RuleBase" id="RU004560"/>
    </source>
</evidence>
<dbReference type="SUPFAM" id="SSF52540">
    <property type="entry name" value="P-loop containing nucleoside triphosphate hydrolases"/>
    <property type="match status" value="1"/>
</dbReference>
<keyword evidence="1" id="KW-0342">GTP-binding</keyword>
<dbReference type="InterPro" id="IPR046707">
    <property type="entry name" value="DUF6780"/>
</dbReference>
<feature type="region of interest" description="Disordered" evidence="2">
    <location>
        <begin position="1"/>
        <end position="201"/>
    </location>
</feature>
<keyword evidence="3" id="KW-0472">Membrane</keyword>
<organism evidence="5 6">
    <name type="scientific">Exophiala sideris</name>
    <dbReference type="NCBI Taxonomy" id="1016849"/>
    <lineage>
        <taxon>Eukaryota</taxon>
        <taxon>Fungi</taxon>
        <taxon>Dikarya</taxon>
        <taxon>Ascomycota</taxon>
        <taxon>Pezizomycotina</taxon>
        <taxon>Eurotiomycetes</taxon>
        <taxon>Chaetothyriomycetidae</taxon>
        <taxon>Chaetothyriales</taxon>
        <taxon>Herpotrichiellaceae</taxon>
        <taxon>Exophiala</taxon>
    </lineage>
</organism>
<evidence type="ECO:0000313" key="6">
    <source>
        <dbReference type="Proteomes" id="UP000053599"/>
    </source>
</evidence>
<evidence type="ECO:0000259" key="4">
    <source>
        <dbReference type="PROSITE" id="PS51719"/>
    </source>
</evidence>
<keyword evidence="1" id="KW-0547">Nucleotide-binding</keyword>
<keyword evidence="3" id="KW-0812">Transmembrane</keyword>
<evidence type="ECO:0000313" key="5">
    <source>
        <dbReference type="EMBL" id="KIV85026.1"/>
    </source>
</evidence>
<feature type="compositionally biased region" description="Polar residues" evidence="2">
    <location>
        <begin position="17"/>
        <end position="37"/>
    </location>
</feature>
<dbReference type="InterPro" id="IPR030379">
    <property type="entry name" value="G_SEPTIN_dom"/>
</dbReference>
<dbReference type="Gene3D" id="3.40.50.300">
    <property type="entry name" value="P-loop containing nucleotide triphosphate hydrolases"/>
    <property type="match status" value="1"/>
</dbReference>
<feature type="compositionally biased region" description="Low complexity" evidence="2">
    <location>
        <begin position="134"/>
        <end position="145"/>
    </location>
</feature>
<dbReference type="GO" id="GO:0005525">
    <property type="term" value="F:GTP binding"/>
    <property type="evidence" value="ECO:0007669"/>
    <property type="project" value="UniProtKB-KW"/>
</dbReference>
<dbReference type="Pfam" id="PF00735">
    <property type="entry name" value="Septin"/>
    <property type="match status" value="1"/>
</dbReference>
<dbReference type="HOGENOM" id="CLU_018628_0_1_1"/>
<feature type="domain" description="Septin-type G" evidence="4">
    <location>
        <begin position="206"/>
        <end position="491"/>
    </location>
</feature>
<feature type="transmembrane region" description="Helical" evidence="3">
    <location>
        <begin position="645"/>
        <end position="665"/>
    </location>
</feature>
<name>A0A0D1XAY3_9EURO</name>
<accession>A0A0D1XAY3</accession>
<dbReference type="OrthoDB" id="4150765at2759"/>
<comment type="similarity">
    <text evidence="1">Belongs to the TRAFAC class TrmE-Era-EngA-EngB-Septin-like GTPase superfamily. Septin GTPase family.</text>
</comment>
<reference evidence="5 6" key="1">
    <citation type="submission" date="2015-01" db="EMBL/GenBank/DDBJ databases">
        <title>The Genome Sequence of Exophiala sideris CBS121828.</title>
        <authorList>
            <consortium name="The Broad Institute Genomics Platform"/>
            <person name="Cuomo C."/>
            <person name="de Hoog S."/>
            <person name="Gorbushina A."/>
            <person name="Stielow B."/>
            <person name="Teixiera M."/>
            <person name="Abouelleil A."/>
            <person name="Chapman S.B."/>
            <person name="Priest M."/>
            <person name="Young S.K."/>
            <person name="Wortman J."/>
            <person name="Nusbaum C."/>
            <person name="Birren B."/>
        </authorList>
    </citation>
    <scope>NUCLEOTIDE SEQUENCE [LARGE SCALE GENOMIC DNA]</scope>
    <source>
        <strain evidence="5 6">CBS 121828</strain>
    </source>
</reference>
<dbReference type="AlphaFoldDB" id="A0A0D1XAY3"/>
<dbReference type="Proteomes" id="UP000053599">
    <property type="component" value="Unassembled WGS sequence"/>
</dbReference>
<protein>
    <recommendedName>
        <fullName evidence="4">Septin-type G domain-containing protein</fullName>
    </recommendedName>
</protein>
<proteinExistence type="inferred from homology"/>
<evidence type="ECO:0000256" key="2">
    <source>
        <dbReference type="SAM" id="MobiDB-lite"/>
    </source>
</evidence>
<gene>
    <name evidence="5" type="ORF">PV11_00764</name>
</gene>
<sequence length="689" mass="76350">MRPGIGFENSEPRPRKPSTTDPPLTSDRSNAAPTTFFLSRDPDGSRPQTERGLGLTSSTLPVGSLQEAIQESERSGKQAATRTPEVRSASRRRSTIRPGNEEHLRRTSSTTHPEASQPLVGELTASPLPSRDVSLPSSPKSGSSRSLHRSDDESTNDETGSQAIGSSGEEEEEEEPGAVIHDSQPELIMPSIKMPSRRPFTSRGKRLGRFKILVAGRKGVGKTSLIKSVVQLCEDIVHVDSVSTVSSRTSRHDSRGASETVSEIYASTKPYPAWWSNVEESRILRRRKSMGDSVLERNICFVDTSDSIKLDRIIQYAEEQLTNVMTSVNHLTNEFSSLLSGRGSSQVDVILYLISKEHLGDDCERIRQLSELCSIVPLVAKSDLLSMEEQEQIKQAIDLSFVSLPRLPPSLLSEPEHKATATAPYIITSTNGPDLDTMDASLLMSPEYIQPLLPSELSLLVEHIFDPETVAYLRHTSARKLMAWYASHPKLTAISSPSLPSVHNSTLGSPFPTSLSNSGILIPPGSEMSLNTSNSWALARVADHTQREERLAQVRLSKWASELQLSLQRERERYEKIARVERATWLVEKMGEEVRDGRIQARDNTQALIRNGEKSTVGYGELPSYKIHDPLGLLRWQNSVRTRGWIALQIMGSFGVLGGLAFWVVKTWGLTTSINDWAQGYHMSWFGHD</sequence>
<dbReference type="PANTHER" id="PTHR18884">
    <property type="entry name" value="SEPTIN"/>
    <property type="match status" value="1"/>
</dbReference>
<evidence type="ECO:0000256" key="3">
    <source>
        <dbReference type="SAM" id="Phobius"/>
    </source>
</evidence>
<dbReference type="Pfam" id="PF20571">
    <property type="entry name" value="DUF6780"/>
    <property type="match status" value="1"/>
</dbReference>
<dbReference type="STRING" id="1016849.A0A0D1XAY3"/>
<dbReference type="PROSITE" id="PS51719">
    <property type="entry name" value="G_SEPTIN"/>
    <property type="match status" value="1"/>
</dbReference>
<dbReference type="EMBL" id="KN846951">
    <property type="protein sequence ID" value="KIV85026.1"/>
    <property type="molecule type" value="Genomic_DNA"/>
</dbReference>
<keyword evidence="3" id="KW-1133">Transmembrane helix</keyword>
<dbReference type="InterPro" id="IPR027417">
    <property type="entry name" value="P-loop_NTPase"/>
</dbReference>